<proteinExistence type="predicted"/>
<sequence>MPKVIPNKIYKYRSYTEIHFKIITKQELYFARPSEFSDLQDCKYRINRDAVKNETNRRKTYARLFKIDDLFDPIINEHIESNPITDELIDKIEEARQIENDKYLGIFSASESYSNRYLWNVFAANHTGFCVGIDYSQISQGIGLNGSIKYSDTGLPETKVYNYEESEFIEYLYNSLMTLKDELSQEREYRLSKIIINDLDRFHKIPKCSISEIFLGKNMADDKKKELIKLIKENLSSTKIFSIIEKDGDLEGIRV</sequence>
<keyword evidence="2" id="KW-1185">Reference proteome</keyword>
<reference evidence="1 2" key="1">
    <citation type="submission" date="2023-09" db="EMBL/GenBank/DDBJ databases">
        <authorList>
            <person name="Rey-Velasco X."/>
        </authorList>
    </citation>
    <scope>NUCLEOTIDE SEQUENCE [LARGE SCALE GENOMIC DNA]</scope>
    <source>
        <strain evidence="1 2">F188</strain>
    </source>
</reference>
<organism evidence="1 2">
    <name type="scientific">Autumnicola patrickiae</name>
    <dbReference type="NCBI Taxonomy" id="3075591"/>
    <lineage>
        <taxon>Bacteria</taxon>
        <taxon>Pseudomonadati</taxon>
        <taxon>Bacteroidota</taxon>
        <taxon>Flavobacteriia</taxon>
        <taxon>Flavobacteriales</taxon>
        <taxon>Flavobacteriaceae</taxon>
        <taxon>Autumnicola</taxon>
    </lineage>
</organism>
<dbReference type="EMBL" id="JAVRHM010000011">
    <property type="protein sequence ID" value="MDT0690306.1"/>
    <property type="molecule type" value="Genomic_DNA"/>
</dbReference>
<dbReference type="Proteomes" id="UP001261624">
    <property type="component" value="Unassembled WGS sequence"/>
</dbReference>
<evidence type="ECO:0000313" key="1">
    <source>
        <dbReference type="EMBL" id="MDT0690306.1"/>
    </source>
</evidence>
<dbReference type="RefSeq" id="WP_311684692.1">
    <property type="nucleotide sequence ID" value="NZ_JAVRHM010000011.1"/>
</dbReference>
<evidence type="ECO:0000313" key="2">
    <source>
        <dbReference type="Proteomes" id="UP001261624"/>
    </source>
</evidence>
<name>A0ABU3E2V8_9FLAO</name>
<comment type="caution">
    <text evidence="1">The sequence shown here is derived from an EMBL/GenBank/DDBJ whole genome shotgun (WGS) entry which is preliminary data.</text>
</comment>
<accession>A0ABU3E2V8</accession>
<gene>
    <name evidence="1" type="ORF">RM549_10955</name>
</gene>
<evidence type="ECO:0008006" key="3">
    <source>
        <dbReference type="Google" id="ProtNLM"/>
    </source>
</evidence>
<protein>
    <recommendedName>
        <fullName evidence="3">DUF2971 domain-containing protein</fullName>
    </recommendedName>
</protein>